<feature type="region of interest" description="Disordered" evidence="2">
    <location>
        <begin position="269"/>
        <end position="290"/>
    </location>
</feature>
<keyword evidence="4" id="KW-1185">Reference proteome</keyword>
<sequence length="669" mass="76619">MPSPSRLHGGISHLSAPSDVDAIKKQYQMLRVKYDKTEEKLSEFREKLRDVRAELVTKDRQLEVAKRMVQRVQSDKNDVESAHELDRAHVRKLEAKLNQSTDLADLHTKYLRMRTKCSDLSNQLQEMESRAYINEETNMQLTQEVNLLKTALGLKHEMGGAVGNNQAVLLRQLSKSQAESTALAMQLSESQNELHEVLDKLDMAKEEVLNLKQAKASLEDKLEQTLQEMTEAIDTASMFRKEAEHAKSEATKLQNSLDEMRSNLLRSEQHLRSEEQQSSLHQEKSNQLTDRLQSVERASRLSLEALRTEVTLAVERAESRAVEQRAGWTVREAALQDECSRLRNLVEDSQKALHDERQQWKSESGRLQKDSKELQESLAGSRASERNLTLEVERLHGQVDYATDLNRTLQMKLNSAEDQAATTQRQVEDVRASFVDQQRLNRDMHQQIESLMKQLEALEVKRKERETDLQLQIKELLAQQSTTTKANDLLHGQCEALRLQVSDAEVNAVTQDGYAKQLLETIEDLNDSKRTLQSFMAEQIKEFKLKLLEAEDENKQLRIFYTSSRVGSPAASTFLRKSVSPKPRILSGSNLSSRAMNSIYEQNEVESDEEVGKRAYTTRTSSAFNIRSAQESKRSELSPSLYRRAKNVTKHEVDSDDEEFRSIIGRRLR</sequence>
<evidence type="ECO:0000256" key="2">
    <source>
        <dbReference type="SAM" id="MobiDB-lite"/>
    </source>
</evidence>
<feature type="region of interest" description="Disordered" evidence="2">
    <location>
        <begin position="354"/>
        <end position="383"/>
    </location>
</feature>
<dbReference type="EMBL" id="BEGY01000066">
    <property type="protein sequence ID" value="GAX81474.1"/>
    <property type="molecule type" value="Genomic_DNA"/>
</dbReference>
<dbReference type="STRING" id="1157962.A0A250XEG1"/>
<dbReference type="OrthoDB" id="552102at2759"/>
<organism evidence="3 4">
    <name type="scientific">Chlamydomonas eustigma</name>
    <dbReference type="NCBI Taxonomy" id="1157962"/>
    <lineage>
        <taxon>Eukaryota</taxon>
        <taxon>Viridiplantae</taxon>
        <taxon>Chlorophyta</taxon>
        <taxon>core chlorophytes</taxon>
        <taxon>Chlorophyceae</taxon>
        <taxon>CS clade</taxon>
        <taxon>Chlamydomonadales</taxon>
        <taxon>Chlamydomonadaceae</taxon>
        <taxon>Chlamydomonas</taxon>
    </lineage>
</organism>
<evidence type="ECO:0000313" key="4">
    <source>
        <dbReference type="Proteomes" id="UP000232323"/>
    </source>
</evidence>
<gene>
    <name evidence="3" type="ORF">CEUSTIGMA_g8903.t1</name>
</gene>
<proteinExistence type="predicted"/>
<dbReference type="AlphaFoldDB" id="A0A250XEG1"/>
<evidence type="ECO:0000256" key="1">
    <source>
        <dbReference type="SAM" id="Coils"/>
    </source>
</evidence>
<feature type="compositionally biased region" description="Basic and acidic residues" evidence="2">
    <location>
        <begin position="354"/>
        <end position="375"/>
    </location>
</feature>
<dbReference type="Proteomes" id="UP000232323">
    <property type="component" value="Unassembled WGS sequence"/>
</dbReference>
<keyword evidence="1" id="KW-0175">Coiled coil</keyword>
<feature type="compositionally biased region" description="Polar residues" evidence="2">
    <location>
        <begin position="276"/>
        <end position="290"/>
    </location>
</feature>
<reference evidence="3 4" key="1">
    <citation type="submission" date="2017-08" db="EMBL/GenBank/DDBJ databases">
        <title>Acidophilic green algal genome provides insights into adaptation to an acidic environment.</title>
        <authorList>
            <person name="Hirooka S."/>
            <person name="Hirose Y."/>
            <person name="Kanesaki Y."/>
            <person name="Higuchi S."/>
            <person name="Fujiwara T."/>
            <person name="Onuma R."/>
            <person name="Era A."/>
            <person name="Ohbayashi R."/>
            <person name="Uzuka A."/>
            <person name="Nozaki H."/>
            <person name="Yoshikawa H."/>
            <person name="Miyagishima S.Y."/>
        </authorList>
    </citation>
    <scope>NUCLEOTIDE SEQUENCE [LARGE SCALE GENOMIC DNA]</scope>
    <source>
        <strain evidence="3 4">NIES-2499</strain>
    </source>
</reference>
<name>A0A250XEG1_9CHLO</name>
<feature type="coiled-coil region" evidence="1">
    <location>
        <begin position="20"/>
        <end position="82"/>
    </location>
</feature>
<protein>
    <submittedName>
        <fullName evidence="3">Uncharacterized protein</fullName>
    </submittedName>
</protein>
<feature type="coiled-coil region" evidence="1">
    <location>
        <begin position="406"/>
        <end position="468"/>
    </location>
</feature>
<comment type="caution">
    <text evidence="3">The sequence shown here is derived from an EMBL/GenBank/DDBJ whole genome shotgun (WGS) entry which is preliminary data.</text>
</comment>
<accession>A0A250XEG1</accession>
<dbReference type="SUPFAM" id="SSF57997">
    <property type="entry name" value="Tropomyosin"/>
    <property type="match status" value="1"/>
</dbReference>
<evidence type="ECO:0000313" key="3">
    <source>
        <dbReference type="EMBL" id="GAX81474.1"/>
    </source>
</evidence>